<evidence type="ECO:0000256" key="3">
    <source>
        <dbReference type="ARBA" id="ARBA00023125"/>
    </source>
</evidence>
<gene>
    <name evidence="7" type="ORF">GCM10009864_78540</name>
</gene>
<reference evidence="7 8" key="1">
    <citation type="journal article" date="2019" name="Int. J. Syst. Evol. Microbiol.">
        <title>The Global Catalogue of Microorganisms (GCM) 10K type strain sequencing project: providing services to taxonomists for standard genome sequencing and annotation.</title>
        <authorList>
            <consortium name="The Broad Institute Genomics Platform"/>
            <consortium name="The Broad Institute Genome Sequencing Center for Infectious Disease"/>
            <person name="Wu L."/>
            <person name="Ma J."/>
        </authorList>
    </citation>
    <scope>NUCLEOTIDE SEQUENCE [LARGE SCALE GENOMIC DNA]</scope>
    <source>
        <strain evidence="7 8">JCM 16374</strain>
    </source>
</reference>
<dbReference type="InterPro" id="IPR036390">
    <property type="entry name" value="WH_DNA-bd_sf"/>
</dbReference>
<evidence type="ECO:0000313" key="7">
    <source>
        <dbReference type="EMBL" id="GAA2692242.1"/>
    </source>
</evidence>
<dbReference type="SUPFAM" id="SSF46785">
    <property type="entry name" value="Winged helix' DNA-binding domain"/>
    <property type="match status" value="1"/>
</dbReference>
<name>A0ABN3T2R6_9ACTN</name>
<feature type="domain" description="HTH lysR-type" evidence="6">
    <location>
        <begin position="1"/>
        <end position="59"/>
    </location>
</feature>
<accession>A0ABN3T2R6</accession>
<dbReference type="EMBL" id="BAAARK010000060">
    <property type="protein sequence ID" value="GAA2692242.1"/>
    <property type="molecule type" value="Genomic_DNA"/>
</dbReference>
<dbReference type="Pfam" id="PF00126">
    <property type="entry name" value="HTH_1"/>
    <property type="match status" value="1"/>
</dbReference>
<comment type="caution">
    <text evidence="7">The sequence shown here is derived from an EMBL/GenBank/DDBJ whole genome shotgun (WGS) entry which is preliminary data.</text>
</comment>
<keyword evidence="8" id="KW-1185">Reference proteome</keyword>
<dbReference type="PANTHER" id="PTHR30346">
    <property type="entry name" value="TRANSCRIPTIONAL DUAL REGULATOR HCAR-RELATED"/>
    <property type="match status" value="1"/>
</dbReference>
<organism evidence="7 8">
    <name type="scientific">Streptomyces lunalinharesii</name>
    <dbReference type="NCBI Taxonomy" id="333384"/>
    <lineage>
        <taxon>Bacteria</taxon>
        <taxon>Bacillati</taxon>
        <taxon>Actinomycetota</taxon>
        <taxon>Actinomycetes</taxon>
        <taxon>Kitasatosporales</taxon>
        <taxon>Streptomycetaceae</taxon>
        <taxon>Streptomyces</taxon>
    </lineage>
</organism>
<keyword evidence="3" id="KW-0238">DNA-binding</keyword>
<evidence type="ECO:0000256" key="1">
    <source>
        <dbReference type="ARBA" id="ARBA00009437"/>
    </source>
</evidence>
<feature type="compositionally biased region" description="Low complexity" evidence="5">
    <location>
        <begin position="305"/>
        <end position="315"/>
    </location>
</feature>
<keyword evidence="4" id="KW-0804">Transcription</keyword>
<keyword evidence="2" id="KW-0805">Transcription regulation</keyword>
<comment type="similarity">
    <text evidence="1">Belongs to the LysR transcriptional regulatory family.</text>
</comment>
<protein>
    <recommendedName>
        <fullName evidence="6">HTH lysR-type domain-containing protein</fullName>
    </recommendedName>
</protein>
<dbReference type="Gene3D" id="1.10.10.10">
    <property type="entry name" value="Winged helix-like DNA-binding domain superfamily/Winged helix DNA-binding domain"/>
    <property type="match status" value="1"/>
</dbReference>
<dbReference type="PRINTS" id="PR00039">
    <property type="entry name" value="HTHLYSR"/>
</dbReference>
<dbReference type="PROSITE" id="PS50931">
    <property type="entry name" value="HTH_LYSR"/>
    <property type="match status" value="1"/>
</dbReference>
<evidence type="ECO:0000256" key="5">
    <source>
        <dbReference type="SAM" id="MobiDB-lite"/>
    </source>
</evidence>
<proteinExistence type="inferred from homology"/>
<dbReference type="RefSeq" id="WP_344584646.1">
    <property type="nucleotide sequence ID" value="NZ_BAAARK010000060.1"/>
</dbReference>
<dbReference type="PANTHER" id="PTHR30346:SF0">
    <property type="entry name" value="HCA OPERON TRANSCRIPTIONAL ACTIVATOR HCAR"/>
    <property type="match status" value="1"/>
</dbReference>
<feature type="region of interest" description="Disordered" evidence="5">
    <location>
        <begin position="305"/>
        <end position="325"/>
    </location>
</feature>
<evidence type="ECO:0000259" key="6">
    <source>
        <dbReference type="PROSITE" id="PS50931"/>
    </source>
</evidence>
<dbReference type="InterPro" id="IPR036388">
    <property type="entry name" value="WH-like_DNA-bd_sf"/>
</dbReference>
<evidence type="ECO:0000256" key="4">
    <source>
        <dbReference type="ARBA" id="ARBA00023163"/>
    </source>
</evidence>
<dbReference type="InterPro" id="IPR000847">
    <property type="entry name" value="LysR_HTH_N"/>
</dbReference>
<dbReference type="Proteomes" id="UP001500994">
    <property type="component" value="Unassembled WGS sequence"/>
</dbReference>
<evidence type="ECO:0000256" key="2">
    <source>
        <dbReference type="ARBA" id="ARBA00023015"/>
    </source>
</evidence>
<sequence length="325" mass="34516">MDLLAHLEAYVAAVDEASFSRAAERLGIAQPLLSRRIKTLEAHFEGQLFDRSRRQVATTELGVLLLPYARDVLDRAQRLRHVARSARQSAVRTVGVPADCGPAALARVIRAGAERGTTFGVRELPPDERAAGLADASLAYALLRVPPEHAALRVPLGLASAPSEAPTGRPRTRRRAVHLEDLRPRRGNGARPGRPAATPVLTTVEDHAPYAQDRLRRAVARAGLPESTVRPAGPMATALAETLAGQLTLLCTEPFARRHGASWAPLDDAALHRGYELRAARRDPEAAQVPHWLAALLAAAVGAEPAAPAAGSAGEDGPSRLAARG</sequence>
<evidence type="ECO:0000313" key="8">
    <source>
        <dbReference type="Proteomes" id="UP001500994"/>
    </source>
</evidence>